<dbReference type="InterPro" id="IPR020846">
    <property type="entry name" value="MFS_dom"/>
</dbReference>
<feature type="transmembrane region" description="Helical" evidence="5">
    <location>
        <begin position="40"/>
        <end position="60"/>
    </location>
</feature>
<dbReference type="PANTHER" id="PTHR23508">
    <property type="entry name" value="CARBOXYLIC ACID TRANSPORTER PROTEIN HOMOLOG"/>
    <property type="match status" value="1"/>
</dbReference>
<dbReference type="CDD" id="cd17316">
    <property type="entry name" value="MFS_SV2_like"/>
    <property type="match status" value="1"/>
</dbReference>
<dbReference type="GO" id="GO:0005886">
    <property type="term" value="C:plasma membrane"/>
    <property type="evidence" value="ECO:0007669"/>
    <property type="project" value="TreeGrafter"/>
</dbReference>
<dbReference type="GeneID" id="55999103"/>
<evidence type="ECO:0000256" key="1">
    <source>
        <dbReference type="ARBA" id="ARBA00004141"/>
    </source>
</evidence>
<comment type="subcellular location">
    <subcellularLocation>
        <location evidence="1">Membrane</location>
        <topology evidence="1">Multi-pass membrane protein</topology>
    </subcellularLocation>
</comment>
<proteinExistence type="predicted"/>
<gene>
    <name evidence="7" type="ORF">TRUGW13939_11626</name>
</gene>
<dbReference type="KEGG" id="trg:TRUGW13939_11626"/>
<dbReference type="Proteomes" id="UP000509510">
    <property type="component" value="Chromosome VI"/>
</dbReference>
<sequence>MKVTSDVRAYLVSRITTLNPTFERPPNMLRVLRSLTVKQWMFFTVGYLAWSWDACDFFSVSLTITELAKTFGKSNADITWGLTLVLMFRSVGAIIFGLLGDKYGRKWPFIACNILFIILELGTGFVQTYRQFLAVRALFGICMGGLYGLAAATALEDAPAEARGLLSGIFQQGYAFGYLLATVFARALLPTRYSWRAYFWFCAAPPILIIIFRLALPENDSFLRGRTVRRSGPDAKNQFDSQAKKAFSRYWLTTLYLTALMAGMNFMAHGSQDLYPTLLREQYSFSANDVTVTQVIANLGAMAGATASGYFSQIIGRRLTIIIIAVLGGALLYPYSFVSSKAVSAAAFFEQGCVLGIFGIAPIYLMELAPPAFRTLVVGASYQIGNLISSASPTIEATLGERFPLDSKGNVNRYNYGLVMCLFMAAVSICP</sequence>
<evidence type="ECO:0000256" key="4">
    <source>
        <dbReference type="ARBA" id="ARBA00023136"/>
    </source>
</evidence>
<organism evidence="7 8">
    <name type="scientific">Talaromyces rugulosus</name>
    <name type="common">Penicillium rugulosum</name>
    <dbReference type="NCBI Taxonomy" id="121627"/>
    <lineage>
        <taxon>Eukaryota</taxon>
        <taxon>Fungi</taxon>
        <taxon>Dikarya</taxon>
        <taxon>Ascomycota</taxon>
        <taxon>Pezizomycotina</taxon>
        <taxon>Eurotiomycetes</taxon>
        <taxon>Eurotiomycetidae</taxon>
        <taxon>Eurotiales</taxon>
        <taxon>Trichocomaceae</taxon>
        <taxon>Talaromyces</taxon>
        <taxon>Talaromyces sect. Islandici</taxon>
    </lineage>
</organism>
<feature type="transmembrane region" description="Helical" evidence="5">
    <location>
        <begin position="164"/>
        <end position="185"/>
    </location>
</feature>
<name>A0A7H8RD81_TALRU</name>
<feature type="domain" description="Major facilitator superfamily (MFS) profile" evidence="6">
    <location>
        <begin position="39"/>
        <end position="431"/>
    </location>
</feature>
<feature type="transmembrane region" description="Helical" evidence="5">
    <location>
        <begin position="250"/>
        <end position="270"/>
    </location>
</feature>
<reference evidence="8" key="1">
    <citation type="submission" date="2020-06" db="EMBL/GenBank/DDBJ databases">
        <title>A chromosome-scale genome assembly of Talaromyces rugulosus W13939.</title>
        <authorList>
            <person name="Wang B."/>
            <person name="Guo L."/>
            <person name="Ye K."/>
            <person name="Wang L."/>
        </authorList>
    </citation>
    <scope>NUCLEOTIDE SEQUENCE [LARGE SCALE GENOMIC DNA]</scope>
    <source>
        <strain evidence="8">W13939</strain>
    </source>
</reference>
<dbReference type="SUPFAM" id="SSF103473">
    <property type="entry name" value="MFS general substrate transporter"/>
    <property type="match status" value="1"/>
</dbReference>
<keyword evidence="2 5" id="KW-0812">Transmembrane</keyword>
<dbReference type="PANTHER" id="PTHR23508:SF10">
    <property type="entry name" value="CARBOXYLIC ACID TRANSPORTER PROTEIN HOMOLOG"/>
    <property type="match status" value="1"/>
</dbReference>
<keyword evidence="3 5" id="KW-1133">Transmembrane helix</keyword>
<evidence type="ECO:0000259" key="6">
    <source>
        <dbReference type="PROSITE" id="PS50850"/>
    </source>
</evidence>
<dbReference type="EMBL" id="CP055903">
    <property type="protein sequence ID" value="QKX64452.1"/>
    <property type="molecule type" value="Genomic_DNA"/>
</dbReference>
<evidence type="ECO:0000256" key="5">
    <source>
        <dbReference type="SAM" id="Phobius"/>
    </source>
</evidence>
<evidence type="ECO:0000313" key="8">
    <source>
        <dbReference type="Proteomes" id="UP000509510"/>
    </source>
</evidence>
<feature type="transmembrane region" description="Helical" evidence="5">
    <location>
        <begin position="319"/>
        <end position="336"/>
    </location>
</feature>
<feature type="transmembrane region" description="Helical" evidence="5">
    <location>
        <begin position="342"/>
        <end position="365"/>
    </location>
</feature>
<keyword evidence="8" id="KW-1185">Reference proteome</keyword>
<accession>A0A7H8RD81</accession>
<dbReference type="Pfam" id="PF07690">
    <property type="entry name" value="MFS_1"/>
    <property type="match status" value="1"/>
</dbReference>
<evidence type="ECO:0000313" key="7">
    <source>
        <dbReference type="EMBL" id="QKX64452.1"/>
    </source>
</evidence>
<evidence type="ECO:0000256" key="3">
    <source>
        <dbReference type="ARBA" id="ARBA00022989"/>
    </source>
</evidence>
<feature type="transmembrane region" description="Helical" evidence="5">
    <location>
        <begin position="107"/>
        <end position="126"/>
    </location>
</feature>
<dbReference type="AlphaFoldDB" id="A0A7H8RD81"/>
<dbReference type="GO" id="GO:0035879">
    <property type="term" value="P:plasma membrane lactate transport"/>
    <property type="evidence" value="ECO:0007669"/>
    <property type="project" value="TreeGrafter"/>
</dbReference>
<dbReference type="PROSITE" id="PS50850">
    <property type="entry name" value="MFS"/>
    <property type="match status" value="1"/>
</dbReference>
<feature type="transmembrane region" description="Helical" evidence="5">
    <location>
        <begin position="132"/>
        <end position="152"/>
    </location>
</feature>
<feature type="transmembrane region" description="Helical" evidence="5">
    <location>
        <begin position="290"/>
        <end position="312"/>
    </location>
</feature>
<evidence type="ECO:0000256" key="2">
    <source>
        <dbReference type="ARBA" id="ARBA00022692"/>
    </source>
</evidence>
<feature type="transmembrane region" description="Helical" evidence="5">
    <location>
        <begin position="80"/>
        <end position="100"/>
    </location>
</feature>
<dbReference type="GO" id="GO:0015355">
    <property type="term" value="F:secondary active monocarboxylate transmembrane transporter activity"/>
    <property type="evidence" value="ECO:0007669"/>
    <property type="project" value="TreeGrafter"/>
</dbReference>
<keyword evidence="4 5" id="KW-0472">Membrane</keyword>
<protein>
    <recommendedName>
        <fullName evidence="6">Major facilitator superfamily (MFS) profile domain-containing protein</fullName>
    </recommendedName>
</protein>
<dbReference type="RefSeq" id="XP_035350625.1">
    <property type="nucleotide sequence ID" value="XM_035494732.1"/>
</dbReference>
<feature type="transmembrane region" description="Helical" evidence="5">
    <location>
        <begin position="197"/>
        <end position="216"/>
    </location>
</feature>
<dbReference type="InterPro" id="IPR036259">
    <property type="entry name" value="MFS_trans_sf"/>
</dbReference>
<dbReference type="InterPro" id="IPR011701">
    <property type="entry name" value="MFS"/>
</dbReference>
<dbReference type="Gene3D" id="1.20.1250.20">
    <property type="entry name" value="MFS general substrate transporter like domains"/>
    <property type="match status" value="2"/>
</dbReference>
<dbReference type="OrthoDB" id="5296287at2759"/>